<keyword evidence="1" id="KW-0472">Membrane</keyword>
<evidence type="ECO:0000256" key="1">
    <source>
        <dbReference type="SAM" id="Phobius"/>
    </source>
</evidence>
<dbReference type="GO" id="GO:0004672">
    <property type="term" value="F:protein kinase activity"/>
    <property type="evidence" value="ECO:0007669"/>
    <property type="project" value="InterPro"/>
</dbReference>
<feature type="non-terminal residue" evidence="3">
    <location>
        <position position="65"/>
    </location>
</feature>
<dbReference type="InterPro" id="IPR000719">
    <property type="entry name" value="Prot_kinase_dom"/>
</dbReference>
<feature type="domain" description="Protein kinase" evidence="2">
    <location>
        <begin position="1"/>
        <end position="65"/>
    </location>
</feature>
<feature type="transmembrane region" description="Helical" evidence="1">
    <location>
        <begin position="21"/>
        <end position="43"/>
    </location>
</feature>
<protein>
    <recommendedName>
        <fullName evidence="2">Protein kinase domain-containing protein</fullName>
    </recommendedName>
</protein>
<comment type="caution">
    <text evidence="3">The sequence shown here is derived from an EMBL/GenBank/DDBJ whole genome shotgun (WGS) entry which is preliminary data.</text>
</comment>
<dbReference type="AlphaFoldDB" id="A0A822DET6"/>
<sequence>MALKYVFLSDLFQDKQQQQKILYIKVDCWSLGVLLYTLVYGSMPFQGGDYTRLVRNITSGDFIQP</sequence>
<keyword evidence="1" id="KW-0812">Transmembrane</keyword>
<organism evidence="3 4">
    <name type="scientific">Rotaria socialis</name>
    <dbReference type="NCBI Taxonomy" id="392032"/>
    <lineage>
        <taxon>Eukaryota</taxon>
        <taxon>Metazoa</taxon>
        <taxon>Spiralia</taxon>
        <taxon>Gnathifera</taxon>
        <taxon>Rotifera</taxon>
        <taxon>Eurotatoria</taxon>
        <taxon>Bdelloidea</taxon>
        <taxon>Philodinida</taxon>
        <taxon>Philodinidae</taxon>
        <taxon>Rotaria</taxon>
    </lineage>
</organism>
<evidence type="ECO:0000313" key="3">
    <source>
        <dbReference type="EMBL" id="CAF5071882.1"/>
    </source>
</evidence>
<dbReference type="EMBL" id="CAJOBR010060753">
    <property type="protein sequence ID" value="CAF5071882.1"/>
    <property type="molecule type" value="Genomic_DNA"/>
</dbReference>
<dbReference type="Gene3D" id="1.10.510.10">
    <property type="entry name" value="Transferase(Phosphotransferase) domain 1"/>
    <property type="match status" value="1"/>
</dbReference>
<evidence type="ECO:0000313" key="4">
    <source>
        <dbReference type="Proteomes" id="UP000663848"/>
    </source>
</evidence>
<accession>A0A822DET6</accession>
<keyword evidence="1" id="KW-1133">Transmembrane helix</keyword>
<dbReference type="PROSITE" id="PS50011">
    <property type="entry name" value="PROTEIN_KINASE_DOM"/>
    <property type="match status" value="1"/>
</dbReference>
<name>A0A822DET6_9BILA</name>
<dbReference type="InterPro" id="IPR011009">
    <property type="entry name" value="Kinase-like_dom_sf"/>
</dbReference>
<reference evidence="3" key="1">
    <citation type="submission" date="2021-02" db="EMBL/GenBank/DDBJ databases">
        <authorList>
            <person name="Nowell W R."/>
        </authorList>
    </citation>
    <scope>NUCLEOTIDE SEQUENCE</scope>
</reference>
<dbReference type="GO" id="GO:0005524">
    <property type="term" value="F:ATP binding"/>
    <property type="evidence" value="ECO:0007669"/>
    <property type="project" value="InterPro"/>
</dbReference>
<dbReference type="Proteomes" id="UP000663848">
    <property type="component" value="Unassembled WGS sequence"/>
</dbReference>
<proteinExistence type="predicted"/>
<gene>
    <name evidence="3" type="ORF">QYT958_LOCUS43311</name>
</gene>
<dbReference type="SUPFAM" id="SSF56112">
    <property type="entry name" value="Protein kinase-like (PK-like)"/>
    <property type="match status" value="1"/>
</dbReference>
<evidence type="ECO:0000259" key="2">
    <source>
        <dbReference type="PROSITE" id="PS50011"/>
    </source>
</evidence>